<reference evidence="1 2" key="1">
    <citation type="submission" date="2013-09" db="EMBL/GenBank/DDBJ databases">
        <title>Corchorus capsularis genome sequencing.</title>
        <authorList>
            <person name="Alam M."/>
            <person name="Haque M.S."/>
            <person name="Islam M.S."/>
            <person name="Emdad E.M."/>
            <person name="Islam M.M."/>
            <person name="Ahmed B."/>
            <person name="Halim A."/>
            <person name="Hossen Q.M.M."/>
            <person name="Hossain M.Z."/>
            <person name="Ahmed R."/>
            <person name="Khan M.M."/>
            <person name="Islam R."/>
            <person name="Rashid M.M."/>
            <person name="Khan S.A."/>
            <person name="Rahman M.S."/>
            <person name="Alam M."/>
        </authorList>
    </citation>
    <scope>NUCLEOTIDE SEQUENCE [LARGE SCALE GENOMIC DNA]</scope>
    <source>
        <strain evidence="2">cv. CVL-1</strain>
        <tissue evidence="1">Whole seedling</tissue>
    </source>
</reference>
<accession>A0A1R3HI81</accession>
<proteinExistence type="predicted"/>
<dbReference type="AlphaFoldDB" id="A0A1R3HI81"/>
<sequence length="46" mass="5410">MAADKLKIYLCMYLAKQSQQIFIGGKPEVILVLPFSVKRLTYWIYK</sequence>
<organism evidence="1 2">
    <name type="scientific">Corchorus capsularis</name>
    <name type="common">Jute</name>
    <dbReference type="NCBI Taxonomy" id="210143"/>
    <lineage>
        <taxon>Eukaryota</taxon>
        <taxon>Viridiplantae</taxon>
        <taxon>Streptophyta</taxon>
        <taxon>Embryophyta</taxon>
        <taxon>Tracheophyta</taxon>
        <taxon>Spermatophyta</taxon>
        <taxon>Magnoliopsida</taxon>
        <taxon>eudicotyledons</taxon>
        <taxon>Gunneridae</taxon>
        <taxon>Pentapetalae</taxon>
        <taxon>rosids</taxon>
        <taxon>malvids</taxon>
        <taxon>Malvales</taxon>
        <taxon>Malvaceae</taxon>
        <taxon>Grewioideae</taxon>
        <taxon>Apeibeae</taxon>
        <taxon>Corchorus</taxon>
    </lineage>
</organism>
<evidence type="ECO:0000313" key="1">
    <source>
        <dbReference type="EMBL" id="OMO70052.1"/>
    </source>
</evidence>
<gene>
    <name evidence="1" type="ORF">CCACVL1_19122</name>
</gene>
<dbReference type="EMBL" id="AWWV01011867">
    <property type="protein sequence ID" value="OMO70052.1"/>
    <property type="molecule type" value="Genomic_DNA"/>
</dbReference>
<keyword evidence="2" id="KW-1185">Reference proteome</keyword>
<name>A0A1R3HI81_COCAP</name>
<dbReference type="Proteomes" id="UP000188268">
    <property type="component" value="Unassembled WGS sequence"/>
</dbReference>
<protein>
    <submittedName>
        <fullName evidence="1">Uncharacterized protein</fullName>
    </submittedName>
</protein>
<comment type="caution">
    <text evidence="1">The sequence shown here is derived from an EMBL/GenBank/DDBJ whole genome shotgun (WGS) entry which is preliminary data.</text>
</comment>
<dbReference type="Gramene" id="OMO70052">
    <property type="protein sequence ID" value="OMO70052"/>
    <property type="gene ID" value="CCACVL1_19122"/>
</dbReference>
<evidence type="ECO:0000313" key="2">
    <source>
        <dbReference type="Proteomes" id="UP000188268"/>
    </source>
</evidence>